<sequence>MQNIDTILDQAMALPYETRLDLIRIIKKRTMEEERIRIAEECRNVEQEYAVGSIKSGSVQDLMYYLENDDD</sequence>
<name>D6SK37_9BACT</name>
<evidence type="ECO:0000313" key="2">
    <source>
        <dbReference type="Proteomes" id="UP000005496"/>
    </source>
</evidence>
<gene>
    <name evidence="1" type="ORF">Dthio_PD3697</name>
</gene>
<keyword evidence="2" id="KW-1185">Reference proteome</keyword>
<reference evidence="1" key="1">
    <citation type="submission" date="2010-05" db="EMBL/GenBank/DDBJ databases">
        <title>The draft genome of Desulfonatronospira thiodismutans ASO3-1.</title>
        <authorList>
            <consortium name="US DOE Joint Genome Institute (JGI-PGF)"/>
            <person name="Lucas S."/>
            <person name="Copeland A."/>
            <person name="Lapidus A."/>
            <person name="Cheng J.-F."/>
            <person name="Bruce D."/>
            <person name="Goodwin L."/>
            <person name="Pitluck S."/>
            <person name="Chertkov O."/>
            <person name="Brettin T."/>
            <person name="Detter J.C."/>
            <person name="Han C."/>
            <person name="Land M.L."/>
            <person name="Hauser L."/>
            <person name="Kyrpides N."/>
            <person name="Mikhailova N."/>
            <person name="Muyzer G."/>
            <person name="Woyke T."/>
        </authorList>
    </citation>
    <scope>NUCLEOTIDE SEQUENCE [LARGE SCALE GENOMIC DNA]</scope>
    <source>
        <strain evidence="1">ASO3-1</strain>
    </source>
</reference>
<organism evidence="1 2">
    <name type="scientific">Desulfonatronospira thiodismutans ASO3-1</name>
    <dbReference type="NCBI Taxonomy" id="555779"/>
    <lineage>
        <taxon>Bacteria</taxon>
        <taxon>Pseudomonadati</taxon>
        <taxon>Thermodesulfobacteriota</taxon>
        <taxon>Desulfovibrionia</taxon>
        <taxon>Desulfovibrionales</taxon>
        <taxon>Desulfonatronovibrionaceae</taxon>
        <taxon>Desulfonatronospira</taxon>
    </lineage>
</organism>
<dbReference type="Proteomes" id="UP000005496">
    <property type="component" value="Unassembled WGS sequence"/>
</dbReference>
<proteinExistence type="predicted"/>
<dbReference type="RefSeq" id="WP_008869362.1">
    <property type="nucleotide sequence ID" value="NZ_ACJN02000001.1"/>
</dbReference>
<comment type="caution">
    <text evidence="1">The sequence shown here is derived from an EMBL/GenBank/DDBJ whole genome shotgun (WGS) entry which is preliminary data.</text>
</comment>
<dbReference type="OrthoDB" id="5472253at2"/>
<evidence type="ECO:0000313" key="1">
    <source>
        <dbReference type="EMBL" id="EFI36240.1"/>
    </source>
</evidence>
<dbReference type="EMBL" id="ACJN02000001">
    <property type="protein sequence ID" value="EFI36240.1"/>
    <property type="molecule type" value="Genomic_DNA"/>
</dbReference>
<dbReference type="AlphaFoldDB" id="D6SK37"/>
<protein>
    <submittedName>
        <fullName evidence="1">Uncharacterized protein</fullName>
    </submittedName>
</protein>
<accession>D6SK37</accession>